<organism evidence="1 2">
    <name type="scientific">Pisolithus tinctorius Marx 270</name>
    <dbReference type="NCBI Taxonomy" id="870435"/>
    <lineage>
        <taxon>Eukaryota</taxon>
        <taxon>Fungi</taxon>
        <taxon>Dikarya</taxon>
        <taxon>Basidiomycota</taxon>
        <taxon>Agaricomycotina</taxon>
        <taxon>Agaricomycetes</taxon>
        <taxon>Agaricomycetidae</taxon>
        <taxon>Boletales</taxon>
        <taxon>Sclerodermatineae</taxon>
        <taxon>Pisolithaceae</taxon>
        <taxon>Pisolithus</taxon>
    </lineage>
</organism>
<dbReference type="AlphaFoldDB" id="A0A0C3J8J4"/>
<evidence type="ECO:0000313" key="1">
    <source>
        <dbReference type="EMBL" id="KIO05343.1"/>
    </source>
</evidence>
<evidence type="ECO:0000313" key="2">
    <source>
        <dbReference type="Proteomes" id="UP000054217"/>
    </source>
</evidence>
<protein>
    <submittedName>
        <fullName evidence="1">Uncharacterized protein</fullName>
    </submittedName>
</protein>
<name>A0A0C3J8J4_PISTI</name>
<dbReference type="InParanoid" id="A0A0C3J8J4"/>
<accession>A0A0C3J8J4</accession>
<gene>
    <name evidence="1" type="ORF">M404DRAFT_522478</name>
</gene>
<dbReference type="HOGENOM" id="CLU_2758814_0_0_1"/>
<reference evidence="2" key="2">
    <citation type="submission" date="2015-01" db="EMBL/GenBank/DDBJ databases">
        <title>Evolutionary Origins and Diversification of the Mycorrhizal Mutualists.</title>
        <authorList>
            <consortium name="DOE Joint Genome Institute"/>
            <consortium name="Mycorrhizal Genomics Consortium"/>
            <person name="Kohler A."/>
            <person name="Kuo A."/>
            <person name="Nagy L.G."/>
            <person name="Floudas D."/>
            <person name="Copeland A."/>
            <person name="Barry K.W."/>
            <person name="Cichocki N."/>
            <person name="Veneault-Fourrey C."/>
            <person name="LaButti K."/>
            <person name="Lindquist E.A."/>
            <person name="Lipzen A."/>
            <person name="Lundell T."/>
            <person name="Morin E."/>
            <person name="Murat C."/>
            <person name="Riley R."/>
            <person name="Ohm R."/>
            <person name="Sun H."/>
            <person name="Tunlid A."/>
            <person name="Henrissat B."/>
            <person name="Grigoriev I.V."/>
            <person name="Hibbett D.S."/>
            <person name="Martin F."/>
        </authorList>
    </citation>
    <scope>NUCLEOTIDE SEQUENCE [LARGE SCALE GENOMIC DNA]</scope>
    <source>
        <strain evidence="2">Marx 270</strain>
    </source>
</reference>
<keyword evidence="2" id="KW-1185">Reference proteome</keyword>
<sequence>MLANCILRDTGNRKLHEAREPYLSSPHFFRQATRLGVCEKTLLRDCWRSRKVRQQVHGNSFQRGLARTIG</sequence>
<dbReference type="Proteomes" id="UP000054217">
    <property type="component" value="Unassembled WGS sequence"/>
</dbReference>
<proteinExistence type="predicted"/>
<dbReference type="EMBL" id="KN831967">
    <property type="protein sequence ID" value="KIO05343.1"/>
    <property type="molecule type" value="Genomic_DNA"/>
</dbReference>
<reference evidence="1 2" key="1">
    <citation type="submission" date="2014-04" db="EMBL/GenBank/DDBJ databases">
        <authorList>
            <consortium name="DOE Joint Genome Institute"/>
            <person name="Kuo A."/>
            <person name="Kohler A."/>
            <person name="Costa M.D."/>
            <person name="Nagy L.G."/>
            <person name="Floudas D."/>
            <person name="Copeland A."/>
            <person name="Barry K.W."/>
            <person name="Cichocki N."/>
            <person name="Veneault-Fourrey C."/>
            <person name="LaButti K."/>
            <person name="Lindquist E.A."/>
            <person name="Lipzen A."/>
            <person name="Lundell T."/>
            <person name="Morin E."/>
            <person name="Murat C."/>
            <person name="Sun H."/>
            <person name="Tunlid A."/>
            <person name="Henrissat B."/>
            <person name="Grigoriev I.V."/>
            <person name="Hibbett D.S."/>
            <person name="Martin F."/>
            <person name="Nordberg H.P."/>
            <person name="Cantor M.N."/>
            <person name="Hua S.X."/>
        </authorList>
    </citation>
    <scope>NUCLEOTIDE SEQUENCE [LARGE SCALE GENOMIC DNA]</scope>
    <source>
        <strain evidence="1 2">Marx 270</strain>
    </source>
</reference>